<dbReference type="InterPro" id="IPR035587">
    <property type="entry name" value="DUS-like_FMN-bd"/>
</dbReference>
<keyword evidence="2" id="KW-0560">Oxidoreductase</keyword>
<name>A0A1I2TD29_9EURY</name>
<evidence type="ECO:0000256" key="1">
    <source>
        <dbReference type="ARBA" id="ARBA00022630"/>
    </source>
</evidence>
<feature type="domain" description="DUS-like FMN-binding" evidence="4">
    <location>
        <begin position="338"/>
        <end position="401"/>
    </location>
</feature>
<dbReference type="Pfam" id="PF00724">
    <property type="entry name" value="Oxidored_FMN"/>
    <property type="match status" value="1"/>
</dbReference>
<sequence length="445" mass="48805">MAPALEDPIEISGLDVRNRLYRAPLLECAGEGPDAVDVLREELEPAAASGVGLICQGASPVREETGHVAPNMTSFADREFVRGLRPLTDAVHDHGAKILAQLDHGGIRSLETWHAAYRKERSAPEQLAVSPLPMPLKLLDAAGILSYDARVLTTAEAYELAADFGRCAEHAVAAGYDGIHIAGANMGIVQQFLSPFYNARDDEFGGSLRERMRFLELVYEEIRKRVGEDVPVVTKVPAETASPSVVRSRLSVEDGVRVARRLEEVGFDAVVPVEGSVFWDMSLIRGEFPERAWSGSQFREGYREAFGGRLRPRLVALAHRLHARSQSFDPAWNEPFCARVREAVSIPVLAEGGVRRRTEMDRLLSANRCDMVGMGRPFYAEPRIAARLLRTEGEEVEATCENCNNCTVPQVTGAPGVCRTPSVLRKTGELRKEGAYGETQGTDGR</sequence>
<evidence type="ECO:0000313" key="6">
    <source>
        <dbReference type="Proteomes" id="UP000198876"/>
    </source>
</evidence>
<dbReference type="Proteomes" id="UP000198876">
    <property type="component" value="Unassembled WGS sequence"/>
</dbReference>
<reference evidence="6" key="1">
    <citation type="submission" date="2016-10" db="EMBL/GenBank/DDBJ databases">
        <authorList>
            <person name="Varghese N."/>
            <person name="Submissions S."/>
        </authorList>
    </citation>
    <scope>NUCLEOTIDE SEQUENCE [LARGE SCALE GENOMIC DNA]</scope>
    <source>
        <strain evidence="6">CGMCC 1.7739</strain>
    </source>
</reference>
<evidence type="ECO:0000259" key="4">
    <source>
        <dbReference type="Pfam" id="PF01207"/>
    </source>
</evidence>
<organism evidence="5 6">
    <name type="scientific">Halopelagius inordinatus</name>
    <dbReference type="NCBI Taxonomy" id="553467"/>
    <lineage>
        <taxon>Archaea</taxon>
        <taxon>Methanobacteriati</taxon>
        <taxon>Methanobacteriota</taxon>
        <taxon>Stenosarchaea group</taxon>
        <taxon>Halobacteria</taxon>
        <taxon>Halobacteriales</taxon>
        <taxon>Haloferacaceae</taxon>
    </lineage>
</organism>
<dbReference type="GO" id="GO:0016491">
    <property type="term" value="F:oxidoreductase activity"/>
    <property type="evidence" value="ECO:0007669"/>
    <property type="project" value="UniProtKB-KW"/>
</dbReference>
<evidence type="ECO:0000259" key="3">
    <source>
        <dbReference type="Pfam" id="PF00724"/>
    </source>
</evidence>
<accession>A0A1I2TD29</accession>
<evidence type="ECO:0000256" key="2">
    <source>
        <dbReference type="ARBA" id="ARBA00023002"/>
    </source>
</evidence>
<dbReference type="OrthoDB" id="24876at2157"/>
<dbReference type="InterPro" id="IPR001155">
    <property type="entry name" value="OxRdtase_FMN_N"/>
</dbReference>
<proteinExistence type="predicted"/>
<feature type="domain" description="NADH:flavin oxidoreductase/NADH oxidase N-terminal" evidence="3">
    <location>
        <begin position="7"/>
        <end position="239"/>
    </location>
</feature>
<evidence type="ECO:0000313" key="5">
    <source>
        <dbReference type="EMBL" id="SFG62725.1"/>
    </source>
</evidence>
<dbReference type="AlphaFoldDB" id="A0A1I2TD29"/>
<dbReference type="STRING" id="553467.SAMN04488063_2634"/>
<dbReference type="PANTHER" id="PTHR43656">
    <property type="entry name" value="BINDING OXIDOREDUCTASE, PUTATIVE (AFU_ORTHOLOGUE AFUA_2G08260)-RELATED"/>
    <property type="match status" value="1"/>
</dbReference>
<dbReference type="InterPro" id="IPR013785">
    <property type="entry name" value="Aldolase_TIM"/>
</dbReference>
<dbReference type="Pfam" id="PF01207">
    <property type="entry name" value="Dus"/>
    <property type="match status" value="1"/>
</dbReference>
<dbReference type="InterPro" id="IPR051799">
    <property type="entry name" value="NADH_flavin_oxidoreductase"/>
</dbReference>
<dbReference type="EMBL" id="FOOQ01000002">
    <property type="protein sequence ID" value="SFG62725.1"/>
    <property type="molecule type" value="Genomic_DNA"/>
</dbReference>
<keyword evidence="6" id="KW-1185">Reference proteome</keyword>
<dbReference type="GO" id="GO:0010181">
    <property type="term" value="F:FMN binding"/>
    <property type="evidence" value="ECO:0007669"/>
    <property type="project" value="InterPro"/>
</dbReference>
<dbReference type="Gene3D" id="3.20.20.70">
    <property type="entry name" value="Aldolase class I"/>
    <property type="match status" value="1"/>
</dbReference>
<protein>
    <submittedName>
        <fullName evidence="5">2,4-dienoyl-CoA reductase</fullName>
    </submittedName>
</protein>
<keyword evidence="1" id="KW-0285">Flavoprotein</keyword>
<gene>
    <name evidence="5" type="ORF">SAMN04488063_2634</name>
</gene>
<dbReference type="SUPFAM" id="SSF51395">
    <property type="entry name" value="FMN-linked oxidoreductases"/>
    <property type="match status" value="1"/>
</dbReference>
<dbReference type="RefSeq" id="WP_092892877.1">
    <property type="nucleotide sequence ID" value="NZ_FOOQ01000002.1"/>
</dbReference>
<dbReference type="PANTHER" id="PTHR43656:SF2">
    <property type="entry name" value="BINDING OXIDOREDUCTASE, PUTATIVE (AFU_ORTHOLOGUE AFUA_2G08260)-RELATED"/>
    <property type="match status" value="1"/>
</dbReference>